<gene>
    <name evidence="2" type="ORF">AVDCRST_MAG19-4136</name>
</gene>
<evidence type="ECO:0000313" key="2">
    <source>
        <dbReference type="EMBL" id="CAA9582071.1"/>
    </source>
</evidence>
<protein>
    <recommendedName>
        <fullName evidence="3">Integrase catalytic domain-containing protein</fullName>
    </recommendedName>
</protein>
<name>A0A6J4VLA0_9BACT</name>
<dbReference type="AlphaFoldDB" id="A0A6J4VLA0"/>
<dbReference type="EMBL" id="CADCWL010000232">
    <property type="protein sequence ID" value="CAA9582071.1"/>
    <property type="molecule type" value="Genomic_DNA"/>
</dbReference>
<sequence>MRLHEYRAFAEAEANLARSVAEVYNRKRLVSSSGYLPPSEIGAATSRPRGARSHEPTGRR</sequence>
<organism evidence="2">
    <name type="scientific">uncultured Thermomicrobiales bacterium</name>
    <dbReference type="NCBI Taxonomy" id="1645740"/>
    <lineage>
        <taxon>Bacteria</taxon>
        <taxon>Pseudomonadati</taxon>
        <taxon>Thermomicrobiota</taxon>
        <taxon>Thermomicrobia</taxon>
        <taxon>Thermomicrobiales</taxon>
        <taxon>environmental samples</taxon>
    </lineage>
</organism>
<evidence type="ECO:0008006" key="3">
    <source>
        <dbReference type="Google" id="ProtNLM"/>
    </source>
</evidence>
<evidence type="ECO:0000256" key="1">
    <source>
        <dbReference type="SAM" id="MobiDB-lite"/>
    </source>
</evidence>
<reference evidence="2" key="1">
    <citation type="submission" date="2020-02" db="EMBL/GenBank/DDBJ databases">
        <authorList>
            <person name="Meier V. D."/>
        </authorList>
    </citation>
    <scope>NUCLEOTIDE SEQUENCE</scope>
    <source>
        <strain evidence="2">AVDCRST_MAG19</strain>
    </source>
</reference>
<accession>A0A6J4VLA0</accession>
<feature type="region of interest" description="Disordered" evidence="1">
    <location>
        <begin position="32"/>
        <end position="60"/>
    </location>
</feature>
<proteinExistence type="predicted"/>